<evidence type="ECO:0000256" key="1">
    <source>
        <dbReference type="ARBA" id="ARBA00022630"/>
    </source>
</evidence>
<keyword evidence="4" id="KW-0503">Monooxygenase</keyword>
<sequence>MTHTPRMLLVLSENWTLTGGRADLPAVVRWAREAEDAGFDSVMVSEHIVLGPDAAADGIMGNPRDYALPGNQDPYTPWPNSLLLLAAIASVTERLRLAAAAVLAPLRHPLLLARELGTLDLISEGRLLVQPTVSWSKDEYDALGVPFGRRGRLLDEHLEIWAKAWGPSPISHDSEHYPFRDVYFEPKAYRPEGPRLWFGGQHLHGPVLRRLVRYGHGFHPLGRPSPQDMHLLKDAMAEAGRDVADLEMIGGTQGVFHDDHSTADLAAALASIPEQLEQGFTTFCVKPNQFIDDPAGVGAFCRDVIRRVEALTA</sequence>
<dbReference type="PANTHER" id="PTHR42847:SF4">
    <property type="entry name" value="ALKANESULFONATE MONOOXYGENASE-RELATED"/>
    <property type="match status" value="1"/>
</dbReference>
<dbReference type="Proteomes" id="UP000326979">
    <property type="component" value="Unassembled WGS sequence"/>
</dbReference>
<accession>A0A5N8WH99</accession>
<evidence type="ECO:0000256" key="3">
    <source>
        <dbReference type="ARBA" id="ARBA00023002"/>
    </source>
</evidence>
<dbReference type="AlphaFoldDB" id="A0A5N8WH99"/>
<name>A0A5N8WH99_9ACTN</name>
<dbReference type="InterPro" id="IPR011251">
    <property type="entry name" value="Luciferase-like_dom"/>
</dbReference>
<protein>
    <submittedName>
        <fullName evidence="6">TIGR03619 family F420-dependent LLM class oxidoreductase</fullName>
        <ecNumber evidence="6">1.-.-.-</ecNumber>
    </submittedName>
</protein>
<gene>
    <name evidence="6" type="ORF">FNH04_43870</name>
</gene>
<dbReference type="InterPro" id="IPR050172">
    <property type="entry name" value="SsuD_RutA_monooxygenase"/>
</dbReference>
<evidence type="ECO:0000313" key="6">
    <source>
        <dbReference type="EMBL" id="MPY46597.1"/>
    </source>
</evidence>
<dbReference type="InterPro" id="IPR019921">
    <property type="entry name" value="Lucif-like_OxRdtase_Rv2161c"/>
</dbReference>
<evidence type="ECO:0000256" key="2">
    <source>
        <dbReference type="ARBA" id="ARBA00022643"/>
    </source>
</evidence>
<dbReference type="SUPFAM" id="SSF51679">
    <property type="entry name" value="Bacterial luciferase-like"/>
    <property type="match status" value="1"/>
</dbReference>
<dbReference type="Pfam" id="PF00296">
    <property type="entry name" value="Bac_luciferase"/>
    <property type="match status" value="1"/>
</dbReference>
<dbReference type="NCBIfam" id="TIGR03619">
    <property type="entry name" value="F420_Rv2161c"/>
    <property type="match status" value="1"/>
</dbReference>
<evidence type="ECO:0000256" key="4">
    <source>
        <dbReference type="ARBA" id="ARBA00023033"/>
    </source>
</evidence>
<dbReference type="RefSeq" id="WP_152791813.1">
    <property type="nucleotide sequence ID" value="NZ_BAABEQ010000028.1"/>
</dbReference>
<dbReference type="PANTHER" id="PTHR42847">
    <property type="entry name" value="ALKANESULFONATE MONOOXYGENASE"/>
    <property type="match status" value="1"/>
</dbReference>
<keyword evidence="1" id="KW-0285">Flavoprotein</keyword>
<evidence type="ECO:0000259" key="5">
    <source>
        <dbReference type="Pfam" id="PF00296"/>
    </source>
</evidence>
<dbReference type="Gene3D" id="3.20.20.30">
    <property type="entry name" value="Luciferase-like domain"/>
    <property type="match status" value="1"/>
</dbReference>
<proteinExistence type="predicted"/>
<keyword evidence="2" id="KW-0288">FMN</keyword>
<dbReference type="GO" id="GO:0008726">
    <property type="term" value="F:alkanesulfonate monooxygenase activity"/>
    <property type="evidence" value="ECO:0007669"/>
    <property type="project" value="TreeGrafter"/>
</dbReference>
<dbReference type="InterPro" id="IPR036661">
    <property type="entry name" value="Luciferase-like_sf"/>
</dbReference>
<dbReference type="EMBL" id="VJZE01000715">
    <property type="protein sequence ID" value="MPY46597.1"/>
    <property type="molecule type" value="Genomic_DNA"/>
</dbReference>
<feature type="domain" description="Luciferase-like" evidence="5">
    <location>
        <begin position="9"/>
        <end position="267"/>
    </location>
</feature>
<reference evidence="6 7" key="1">
    <citation type="submission" date="2019-07" db="EMBL/GenBank/DDBJ databases">
        <title>New species of Amycolatopsis and Streptomyces.</title>
        <authorList>
            <person name="Duangmal K."/>
            <person name="Teo W.F.A."/>
            <person name="Lipun K."/>
        </authorList>
    </citation>
    <scope>NUCLEOTIDE SEQUENCE [LARGE SCALE GENOMIC DNA]</scope>
    <source>
        <strain evidence="6 7">TISTR 2346</strain>
    </source>
</reference>
<organism evidence="6 7">
    <name type="scientific">Streptomyces phyllanthi</name>
    <dbReference type="NCBI Taxonomy" id="1803180"/>
    <lineage>
        <taxon>Bacteria</taxon>
        <taxon>Bacillati</taxon>
        <taxon>Actinomycetota</taxon>
        <taxon>Actinomycetes</taxon>
        <taxon>Kitasatosporales</taxon>
        <taxon>Streptomycetaceae</taxon>
        <taxon>Streptomyces</taxon>
    </lineage>
</organism>
<dbReference type="EC" id="1.-.-.-" evidence="6"/>
<evidence type="ECO:0000313" key="7">
    <source>
        <dbReference type="Proteomes" id="UP000326979"/>
    </source>
</evidence>
<dbReference type="OrthoDB" id="3206024at2"/>
<comment type="caution">
    <text evidence="6">The sequence shown here is derived from an EMBL/GenBank/DDBJ whole genome shotgun (WGS) entry which is preliminary data.</text>
</comment>
<dbReference type="GO" id="GO:0046306">
    <property type="term" value="P:alkanesulfonate catabolic process"/>
    <property type="evidence" value="ECO:0007669"/>
    <property type="project" value="TreeGrafter"/>
</dbReference>
<keyword evidence="7" id="KW-1185">Reference proteome</keyword>
<keyword evidence="3 6" id="KW-0560">Oxidoreductase</keyword>